<dbReference type="SUPFAM" id="SSF51182">
    <property type="entry name" value="RmlC-like cupins"/>
    <property type="match status" value="1"/>
</dbReference>
<dbReference type="PANTHER" id="PTHR31189">
    <property type="entry name" value="OS03G0336100 PROTEIN-RELATED"/>
    <property type="match status" value="1"/>
</dbReference>
<dbReference type="PANTHER" id="PTHR31189:SF2">
    <property type="entry name" value="RMLC-LIKE CUPINS SUPERFAMILY PROTEIN"/>
    <property type="match status" value="1"/>
</dbReference>
<dbReference type="SMART" id="SM00835">
    <property type="entry name" value="Cupin_1"/>
    <property type="match status" value="2"/>
</dbReference>
<dbReference type="InterPro" id="IPR014710">
    <property type="entry name" value="RmlC-like_jellyroll"/>
</dbReference>
<dbReference type="OrthoDB" id="2019862at2759"/>
<dbReference type="InterPro" id="IPR050253">
    <property type="entry name" value="Seed_Storage-Functional"/>
</dbReference>
<sequence length="517" mass="58105">SLSHRHSPPQEVAETTPPAAIVRRSRVGAKMGKREALVVLLIIAVLGNAIGFDREEEAEWERDRREEREFRREDRFLLEDSKHVIQTEAGEMRVVKGPASRILDRQIHIGFITMEPKSLFIPQYMDSSLILFVQKGEVRLGLIYKDELAERRMKEGDVYRIPAGSVFYMVNIGEGQRLQIICSIDRAGSWSPGTVQSFFVAGGTDPESILAGFDQDTLAAAFNVSRTELKRLMTRQRQGPIVYVSDTESPRVLSKFLQVKDEDRLNTIAGVNEESGEAEKKKSWSWRKLLGSIFGNENRDTPKTKTGKSPDSYNLREKSPDFSNAYGKSVALDETEYSPLRDSRVGVYLVYLNAGSMMAPHVNPDADEFAIVTVGKGKMQITYPNGTSAFDAEVSEGNVIFFPKFFAFCQIASRTGPFEFVGFTTSSHRNHPQFLAGASSVYHTLRGPEMARAFDMAEDDLGRFLDAQSEAIILPSAEIAPPYKEEEKGRQEEEKRERRDREAIRSLEGNIMGMGFD</sequence>
<dbReference type="InterPro" id="IPR006045">
    <property type="entry name" value="Cupin_1"/>
</dbReference>
<dbReference type="AlphaFoldDB" id="A0A6J1CI43"/>
<dbReference type="Gene3D" id="2.60.120.10">
    <property type="entry name" value="Jelly Rolls"/>
    <property type="match status" value="2"/>
</dbReference>
<dbReference type="InterPro" id="IPR011051">
    <property type="entry name" value="RmlC_Cupin_sf"/>
</dbReference>
<feature type="region of interest" description="Disordered" evidence="1">
    <location>
        <begin position="295"/>
        <end position="319"/>
    </location>
</feature>
<dbReference type="RefSeq" id="XP_022140488.1">
    <property type="nucleotide sequence ID" value="XM_022284796.1"/>
</dbReference>
<protein>
    <submittedName>
        <fullName evidence="4">Vicilin-like seed storage protein At2g28490</fullName>
    </submittedName>
</protein>
<evidence type="ECO:0000256" key="1">
    <source>
        <dbReference type="SAM" id="MobiDB-lite"/>
    </source>
</evidence>
<evidence type="ECO:0000313" key="3">
    <source>
        <dbReference type="Proteomes" id="UP000504603"/>
    </source>
</evidence>
<dbReference type="CDD" id="cd02245">
    <property type="entry name" value="cupin_7S_vicilin-like_C"/>
    <property type="match status" value="1"/>
</dbReference>
<feature type="domain" description="Cupin type-1" evidence="2">
    <location>
        <begin position="76"/>
        <end position="230"/>
    </location>
</feature>
<dbReference type="Pfam" id="PF00190">
    <property type="entry name" value="Cupin_1"/>
    <property type="match status" value="2"/>
</dbReference>
<evidence type="ECO:0000313" key="4">
    <source>
        <dbReference type="RefSeq" id="XP_022140488.1"/>
    </source>
</evidence>
<proteinExistence type="predicted"/>
<name>A0A6J1CI43_MOMCH</name>
<dbReference type="CDD" id="cd02244">
    <property type="entry name" value="cupin_7S_vicilin-like_N"/>
    <property type="match status" value="1"/>
</dbReference>
<feature type="compositionally biased region" description="Basic and acidic residues" evidence="1">
    <location>
        <begin position="483"/>
        <end position="505"/>
    </location>
</feature>
<evidence type="ECO:0000259" key="2">
    <source>
        <dbReference type="SMART" id="SM00835"/>
    </source>
</evidence>
<reference evidence="4" key="1">
    <citation type="submission" date="2025-08" db="UniProtKB">
        <authorList>
            <consortium name="RefSeq"/>
        </authorList>
    </citation>
    <scope>IDENTIFICATION</scope>
    <source>
        <strain evidence="4">OHB3-1</strain>
    </source>
</reference>
<gene>
    <name evidence="4" type="primary">LOC111011142</name>
</gene>
<dbReference type="GeneID" id="111011142"/>
<feature type="domain" description="Cupin type-1" evidence="2">
    <location>
        <begin position="313"/>
        <end position="462"/>
    </location>
</feature>
<dbReference type="Proteomes" id="UP000504603">
    <property type="component" value="Unplaced"/>
</dbReference>
<organism evidence="3 4">
    <name type="scientific">Momordica charantia</name>
    <name type="common">Bitter gourd</name>
    <name type="synonym">Balsam pear</name>
    <dbReference type="NCBI Taxonomy" id="3673"/>
    <lineage>
        <taxon>Eukaryota</taxon>
        <taxon>Viridiplantae</taxon>
        <taxon>Streptophyta</taxon>
        <taxon>Embryophyta</taxon>
        <taxon>Tracheophyta</taxon>
        <taxon>Spermatophyta</taxon>
        <taxon>Magnoliopsida</taxon>
        <taxon>eudicotyledons</taxon>
        <taxon>Gunneridae</taxon>
        <taxon>Pentapetalae</taxon>
        <taxon>rosids</taxon>
        <taxon>fabids</taxon>
        <taxon>Cucurbitales</taxon>
        <taxon>Cucurbitaceae</taxon>
        <taxon>Momordiceae</taxon>
        <taxon>Momordica</taxon>
    </lineage>
</organism>
<dbReference type="KEGG" id="mcha:111011142"/>
<feature type="non-terminal residue" evidence="4">
    <location>
        <position position="1"/>
    </location>
</feature>
<keyword evidence="3" id="KW-1185">Reference proteome</keyword>
<feature type="region of interest" description="Disordered" evidence="1">
    <location>
        <begin position="476"/>
        <end position="517"/>
    </location>
</feature>
<accession>A0A6J1CI43</accession>